<keyword evidence="1" id="KW-0175">Coiled coil</keyword>
<organism evidence="3 4">
    <name type="scientific">Candidatus Roizmanbacteria bacterium RIFCSPHIGHO2_01_FULL_39_8</name>
    <dbReference type="NCBI Taxonomy" id="1802033"/>
    <lineage>
        <taxon>Bacteria</taxon>
        <taxon>Candidatus Roizmaniibacteriota</taxon>
    </lineage>
</organism>
<evidence type="ECO:0000313" key="4">
    <source>
        <dbReference type="Proteomes" id="UP000177026"/>
    </source>
</evidence>
<dbReference type="AlphaFoldDB" id="A0A1F7GTR2"/>
<feature type="coiled-coil region" evidence="1">
    <location>
        <begin position="79"/>
        <end position="124"/>
    </location>
</feature>
<reference evidence="3 4" key="1">
    <citation type="journal article" date="2016" name="Nat. Commun.">
        <title>Thousands of microbial genomes shed light on interconnected biogeochemical processes in an aquifer system.</title>
        <authorList>
            <person name="Anantharaman K."/>
            <person name="Brown C.T."/>
            <person name="Hug L.A."/>
            <person name="Sharon I."/>
            <person name="Castelle C.J."/>
            <person name="Probst A.J."/>
            <person name="Thomas B.C."/>
            <person name="Singh A."/>
            <person name="Wilkins M.J."/>
            <person name="Karaoz U."/>
            <person name="Brodie E.L."/>
            <person name="Williams K.H."/>
            <person name="Hubbard S.S."/>
            <person name="Banfield J.F."/>
        </authorList>
    </citation>
    <scope>NUCLEOTIDE SEQUENCE [LARGE SCALE GENOMIC DNA]</scope>
</reference>
<name>A0A1F7GTR2_9BACT</name>
<keyword evidence="2" id="KW-1133">Transmembrane helix</keyword>
<dbReference type="EMBL" id="MFZI01000004">
    <property type="protein sequence ID" value="OGK22175.1"/>
    <property type="molecule type" value="Genomic_DNA"/>
</dbReference>
<comment type="caution">
    <text evidence="3">The sequence shown here is derived from an EMBL/GenBank/DDBJ whole genome shotgun (WGS) entry which is preliminary data.</text>
</comment>
<evidence type="ECO:0000256" key="1">
    <source>
        <dbReference type="SAM" id="Coils"/>
    </source>
</evidence>
<evidence type="ECO:0008006" key="5">
    <source>
        <dbReference type="Google" id="ProtNLM"/>
    </source>
</evidence>
<dbReference type="GO" id="GO:0055085">
    <property type="term" value="P:transmembrane transport"/>
    <property type="evidence" value="ECO:0007669"/>
    <property type="project" value="InterPro"/>
</dbReference>
<sequence>MHEKFRIIAAHISYAVGTAWAFIIAISIIIVWAVTGPIFHFSDKWQLIINTATTITTFLMVFVIQNTQNRDGRAVQIKLDELIRAVRGARNELVDIEEISDEELEKLHQEFQKLHEHYANALEKRRKKKGLGL</sequence>
<dbReference type="Pfam" id="PF04120">
    <property type="entry name" value="Iron_permease"/>
    <property type="match status" value="1"/>
</dbReference>
<dbReference type="InterPro" id="IPR007251">
    <property type="entry name" value="Iron_permease_Fet4"/>
</dbReference>
<dbReference type="Proteomes" id="UP000177026">
    <property type="component" value="Unassembled WGS sequence"/>
</dbReference>
<evidence type="ECO:0000256" key="2">
    <source>
        <dbReference type="SAM" id="Phobius"/>
    </source>
</evidence>
<feature type="transmembrane region" description="Helical" evidence="2">
    <location>
        <begin position="12"/>
        <end position="33"/>
    </location>
</feature>
<protein>
    <recommendedName>
        <fullName evidence="5">Low affinity iron permease family protein</fullName>
    </recommendedName>
</protein>
<proteinExistence type="predicted"/>
<gene>
    <name evidence="3" type="ORF">A2866_03390</name>
</gene>
<evidence type="ECO:0000313" key="3">
    <source>
        <dbReference type="EMBL" id="OGK22175.1"/>
    </source>
</evidence>
<accession>A0A1F7GTR2</accession>
<keyword evidence="2" id="KW-0812">Transmembrane</keyword>
<keyword evidence="2" id="KW-0472">Membrane</keyword>
<feature type="transmembrane region" description="Helical" evidence="2">
    <location>
        <begin position="45"/>
        <end position="64"/>
    </location>
</feature>